<dbReference type="InterPro" id="IPR023753">
    <property type="entry name" value="FAD/NAD-binding_dom"/>
</dbReference>
<dbReference type="SUPFAM" id="SSF51905">
    <property type="entry name" value="FAD/NAD(P)-binding domain"/>
    <property type="match status" value="1"/>
</dbReference>
<evidence type="ECO:0000256" key="2">
    <source>
        <dbReference type="ARBA" id="ARBA00022630"/>
    </source>
</evidence>
<dbReference type="EMBL" id="PYLS01000006">
    <property type="protein sequence ID" value="PST82174.1"/>
    <property type="molecule type" value="Genomic_DNA"/>
</dbReference>
<dbReference type="RefSeq" id="WP_107216293.1">
    <property type="nucleotide sequence ID" value="NZ_KZ686270.1"/>
</dbReference>
<feature type="domain" description="Pyridine nucleotide-disulphide oxidoreductase dimerisation" evidence="8">
    <location>
        <begin position="349"/>
        <end position="454"/>
    </location>
</feature>
<reference evidence="10 11" key="1">
    <citation type="submission" date="2018-03" db="EMBL/GenBank/DDBJ databases">
        <authorList>
            <person name="Keele B.F."/>
        </authorList>
    </citation>
    <scope>NUCLEOTIDE SEQUENCE [LARGE SCALE GENOMIC DNA]</scope>
    <source>
        <strain evidence="10 11">YL28-9</strain>
    </source>
</reference>
<dbReference type="PRINTS" id="PR00411">
    <property type="entry name" value="PNDRDTASEI"/>
</dbReference>
<evidence type="ECO:0000313" key="10">
    <source>
        <dbReference type="EMBL" id="PST82174.1"/>
    </source>
</evidence>
<organism evidence="10 11">
    <name type="scientific">Pedobacter yulinensis</name>
    <dbReference type="NCBI Taxonomy" id="2126353"/>
    <lineage>
        <taxon>Bacteria</taxon>
        <taxon>Pseudomonadati</taxon>
        <taxon>Bacteroidota</taxon>
        <taxon>Sphingobacteriia</taxon>
        <taxon>Sphingobacteriales</taxon>
        <taxon>Sphingobacteriaceae</taxon>
        <taxon>Pedobacter</taxon>
    </lineage>
</organism>
<keyword evidence="3 6" id="KW-0274">FAD</keyword>
<dbReference type="InterPro" id="IPR016156">
    <property type="entry name" value="FAD/NAD-linked_Rdtase_dimer_sf"/>
</dbReference>
<dbReference type="PIRSF" id="PIRSF000350">
    <property type="entry name" value="Mercury_reductase_MerA"/>
    <property type="match status" value="1"/>
</dbReference>
<dbReference type="Pfam" id="PF07992">
    <property type="entry name" value="Pyr_redox_2"/>
    <property type="match status" value="1"/>
</dbReference>
<evidence type="ECO:0000259" key="8">
    <source>
        <dbReference type="Pfam" id="PF02852"/>
    </source>
</evidence>
<evidence type="ECO:0000313" key="11">
    <source>
        <dbReference type="Proteomes" id="UP000240912"/>
    </source>
</evidence>
<sequence>MKKFDAIVIGAGQAGLPMAGKLARAGKKTLLVEKRRLGGTCINDGCTPTKTLIASARMAHLARNSAALGIEIPGLKVDYETVRARAIAISDRFRASATENAEGTKGLRICYGAAVFLENKVIEVQHAAGRAERFTAPIIVINTGASPLIPDIPGIRGVNYLTSETVLDLQEIPRHLIIAGGGYIGLEYAQLFRRFGAGVTLIEQADRLLPHEDADACAVISEVFQKEGIAVMTGAKVTGFHPYGKSRVQLTLEGERSESRVTGSHVLLAFGRTPQTEGLGLENTGIRRDEEGHVLVDEFLETNVPGVFALGDVKGGPAFTHIAYNDHYLLSRRLLNGKKQSVKERLLSYCMFTDPQMGRVGVTENEAIQAGLDYACAKLPMRNVARAIETGETQGFMKAIVDRKSKKILGASIIGEAGGEIMSILQMAMMGGLTWEQVRYATFAHPLYAESLNNLFMSLKE</sequence>
<gene>
    <name evidence="10" type="ORF">C7T94_15345</name>
</gene>
<feature type="active site" description="Proton acceptor" evidence="5">
    <location>
        <position position="445"/>
    </location>
</feature>
<keyword evidence="2" id="KW-0285">Flavoprotein</keyword>
<evidence type="ECO:0000256" key="6">
    <source>
        <dbReference type="PIRSR" id="PIRSR000350-3"/>
    </source>
</evidence>
<name>A0A2T3HIA0_9SPHI</name>
<dbReference type="Gene3D" id="3.30.390.30">
    <property type="match status" value="1"/>
</dbReference>
<proteinExistence type="inferred from homology"/>
<evidence type="ECO:0000256" key="1">
    <source>
        <dbReference type="ARBA" id="ARBA00007532"/>
    </source>
</evidence>
<dbReference type="GO" id="GO:0050660">
    <property type="term" value="F:flavin adenine dinucleotide binding"/>
    <property type="evidence" value="ECO:0007669"/>
    <property type="project" value="TreeGrafter"/>
</dbReference>
<protein>
    <submittedName>
        <fullName evidence="10">FAD-containing oxidoreductase</fullName>
    </submittedName>
</protein>
<accession>A0A2T3HIA0</accession>
<dbReference type="GO" id="GO:0003955">
    <property type="term" value="F:NAD(P)H dehydrogenase (quinone) activity"/>
    <property type="evidence" value="ECO:0007669"/>
    <property type="project" value="TreeGrafter"/>
</dbReference>
<dbReference type="AlphaFoldDB" id="A0A2T3HIA0"/>
<evidence type="ECO:0000256" key="7">
    <source>
        <dbReference type="PIRSR" id="PIRSR000350-4"/>
    </source>
</evidence>
<dbReference type="OrthoDB" id="9800167at2"/>
<feature type="binding site" evidence="6">
    <location>
        <position position="50"/>
    </location>
    <ligand>
        <name>FAD</name>
        <dbReference type="ChEBI" id="CHEBI:57692"/>
    </ligand>
</feature>
<evidence type="ECO:0000256" key="4">
    <source>
        <dbReference type="ARBA" id="ARBA00023002"/>
    </source>
</evidence>
<feature type="binding site" evidence="6">
    <location>
        <position position="271"/>
    </location>
    <ligand>
        <name>NAD(+)</name>
        <dbReference type="ChEBI" id="CHEBI:57540"/>
    </ligand>
</feature>
<dbReference type="Gene3D" id="3.50.50.60">
    <property type="entry name" value="FAD/NAD(P)-binding domain"/>
    <property type="match status" value="2"/>
</dbReference>
<comment type="cofactor">
    <cofactor evidence="6">
        <name>FAD</name>
        <dbReference type="ChEBI" id="CHEBI:57692"/>
    </cofactor>
    <text evidence="6">Binds 1 FAD per subunit.</text>
</comment>
<dbReference type="Proteomes" id="UP000240912">
    <property type="component" value="Unassembled WGS sequence"/>
</dbReference>
<dbReference type="FunFam" id="3.30.390.30:FF:000001">
    <property type="entry name" value="Dihydrolipoyl dehydrogenase"/>
    <property type="match status" value="1"/>
</dbReference>
<evidence type="ECO:0000259" key="9">
    <source>
        <dbReference type="Pfam" id="PF07992"/>
    </source>
</evidence>
<dbReference type="InterPro" id="IPR001100">
    <property type="entry name" value="Pyr_nuc-diS_OxRdtase"/>
</dbReference>
<dbReference type="PANTHER" id="PTHR43014">
    <property type="entry name" value="MERCURIC REDUCTASE"/>
    <property type="match status" value="1"/>
</dbReference>
<dbReference type="InterPro" id="IPR036188">
    <property type="entry name" value="FAD/NAD-bd_sf"/>
</dbReference>
<dbReference type="PRINTS" id="PR00368">
    <property type="entry name" value="FADPNR"/>
</dbReference>
<evidence type="ECO:0000256" key="5">
    <source>
        <dbReference type="PIRSR" id="PIRSR000350-2"/>
    </source>
</evidence>
<feature type="binding site" evidence="6">
    <location>
        <begin position="180"/>
        <end position="187"/>
    </location>
    <ligand>
        <name>NAD(+)</name>
        <dbReference type="ChEBI" id="CHEBI:57540"/>
    </ligand>
</feature>
<feature type="binding site" evidence="6">
    <location>
        <position position="312"/>
    </location>
    <ligand>
        <name>FAD</name>
        <dbReference type="ChEBI" id="CHEBI:57692"/>
    </ligand>
</feature>
<dbReference type="PANTHER" id="PTHR43014:SF2">
    <property type="entry name" value="MERCURIC REDUCTASE"/>
    <property type="match status" value="1"/>
</dbReference>
<evidence type="ECO:0000256" key="3">
    <source>
        <dbReference type="ARBA" id="ARBA00022827"/>
    </source>
</evidence>
<keyword evidence="11" id="KW-1185">Reference proteome</keyword>
<feature type="binding site" evidence="6">
    <location>
        <position position="203"/>
    </location>
    <ligand>
        <name>NAD(+)</name>
        <dbReference type="ChEBI" id="CHEBI:57540"/>
    </ligand>
</feature>
<keyword evidence="6" id="KW-0547">Nucleotide-binding</keyword>
<comment type="caution">
    <text evidence="10">The sequence shown here is derived from an EMBL/GenBank/DDBJ whole genome shotgun (WGS) entry which is preliminary data.</text>
</comment>
<comment type="similarity">
    <text evidence="1">Belongs to the class-I pyridine nucleotide-disulfide oxidoreductase family.</text>
</comment>
<feature type="disulfide bond" description="Redox-active" evidence="7">
    <location>
        <begin position="41"/>
        <end position="46"/>
    </location>
</feature>
<dbReference type="InterPro" id="IPR004099">
    <property type="entry name" value="Pyr_nucl-diS_OxRdtase_dimer"/>
</dbReference>
<keyword evidence="6" id="KW-0520">NAD</keyword>
<dbReference type="Pfam" id="PF02852">
    <property type="entry name" value="Pyr_redox_dim"/>
    <property type="match status" value="1"/>
</dbReference>
<feature type="domain" description="FAD/NAD(P)-binding" evidence="9">
    <location>
        <begin position="5"/>
        <end position="325"/>
    </location>
</feature>
<keyword evidence="4" id="KW-0560">Oxidoreductase</keyword>
<dbReference type="SUPFAM" id="SSF55424">
    <property type="entry name" value="FAD/NAD-linked reductases, dimerisation (C-terminal) domain"/>
    <property type="match status" value="1"/>
</dbReference>